<proteinExistence type="inferred from homology"/>
<name>A0A8H3I9R0_9LECA</name>
<comment type="function">
    <text evidence="7">Serine hydrolase involved in the detoxification of formaldehyde.</text>
</comment>
<dbReference type="InterPro" id="IPR014186">
    <property type="entry name" value="S-formylglutathione_hydrol"/>
</dbReference>
<dbReference type="FunFam" id="3.40.50.1820:FF:000002">
    <property type="entry name" value="S-formylglutathione hydrolase"/>
    <property type="match status" value="1"/>
</dbReference>
<dbReference type="OrthoDB" id="420518at2759"/>
<evidence type="ECO:0000313" key="9">
    <source>
        <dbReference type="Proteomes" id="UP000664534"/>
    </source>
</evidence>
<feature type="active site" description="Charge relay system" evidence="6">
    <location>
        <position position="240"/>
    </location>
</feature>
<dbReference type="GO" id="GO:0005829">
    <property type="term" value="C:cytosol"/>
    <property type="evidence" value="ECO:0007669"/>
    <property type="project" value="TreeGrafter"/>
</dbReference>
<sequence>MSVQTKATIASFGGKLLKLTHHASTTNCEMAFNLYLPPQITTNSLHKSPLLIYLAGLTCTGDNGAEKGFFQHAASEKGIAVLYPDTSPRGLKIQGEDDAFDFGSGAGFYVDATRSPWDKGYKMYSYITSELPRTVFENFKQVDSERVSIFGHSMGGHGALTLFLKNPGKYKSVSAYAPIANPSNCPWGQKAFGGYFGEDDKAQWAAHDATELVQKWSGEPLDILIDVVGVPPFPPAGTSDNFYKQGQLLPENFVKAAEGKGKVNVRWQDGYDHSYFTMASFADDHVAHAARYLLA</sequence>
<evidence type="ECO:0000256" key="3">
    <source>
        <dbReference type="ARBA" id="ARBA00016774"/>
    </source>
</evidence>
<dbReference type="Gene3D" id="3.40.50.1820">
    <property type="entry name" value="alpha/beta hydrolase"/>
    <property type="match status" value="1"/>
</dbReference>
<evidence type="ECO:0000256" key="6">
    <source>
        <dbReference type="PIRSR" id="PIRSR614186-1"/>
    </source>
</evidence>
<gene>
    <name evidence="8" type="ORF">IMSHALPRED_000390</name>
</gene>
<dbReference type="AlphaFoldDB" id="A0A8H3I9R0"/>
<evidence type="ECO:0000256" key="5">
    <source>
        <dbReference type="ARBA" id="ARBA00022801"/>
    </source>
</evidence>
<keyword evidence="5 7" id="KW-0378">Hydrolase</keyword>
<feature type="active site" description="Charge relay system" evidence="6">
    <location>
        <position position="153"/>
    </location>
</feature>
<keyword evidence="9" id="KW-1185">Reference proteome</keyword>
<keyword evidence="7" id="KW-0963">Cytoplasm</keyword>
<organism evidence="8 9">
    <name type="scientific">Imshaugia aleurites</name>
    <dbReference type="NCBI Taxonomy" id="172621"/>
    <lineage>
        <taxon>Eukaryota</taxon>
        <taxon>Fungi</taxon>
        <taxon>Dikarya</taxon>
        <taxon>Ascomycota</taxon>
        <taxon>Pezizomycotina</taxon>
        <taxon>Lecanoromycetes</taxon>
        <taxon>OSLEUM clade</taxon>
        <taxon>Lecanoromycetidae</taxon>
        <taxon>Lecanorales</taxon>
        <taxon>Lecanorineae</taxon>
        <taxon>Parmeliaceae</taxon>
        <taxon>Imshaugia</taxon>
    </lineage>
</organism>
<evidence type="ECO:0000256" key="2">
    <source>
        <dbReference type="ARBA" id="ARBA00012479"/>
    </source>
</evidence>
<dbReference type="PANTHER" id="PTHR10061:SF0">
    <property type="entry name" value="S-FORMYLGLUTATHIONE HYDROLASE"/>
    <property type="match status" value="1"/>
</dbReference>
<reference evidence="8" key="1">
    <citation type="submission" date="2021-03" db="EMBL/GenBank/DDBJ databases">
        <authorList>
            <person name="Tagirdzhanova G."/>
        </authorList>
    </citation>
    <scope>NUCLEOTIDE SEQUENCE</scope>
</reference>
<dbReference type="NCBIfam" id="TIGR02821">
    <property type="entry name" value="fghA_ester_D"/>
    <property type="match status" value="1"/>
</dbReference>
<dbReference type="InterPro" id="IPR029058">
    <property type="entry name" value="AB_hydrolase_fold"/>
</dbReference>
<dbReference type="GO" id="GO:0046294">
    <property type="term" value="P:formaldehyde catabolic process"/>
    <property type="evidence" value="ECO:0007669"/>
    <property type="project" value="InterPro"/>
</dbReference>
<evidence type="ECO:0000256" key="1">
    <source>
        <dbReference type="ARBA" id="ARBA00005622"/>
    </source>
</evidence>
<dbReference type="GO" id="GO:0018738">
    <property type="term" value="F:S-formylglutathione hydrolase activity"/>
    <property type="evidence" value="ECO:0007669"/>
    <property type="project" value="UniProtKB-EC"/>
</dbReference>
<dbReference type="GO" id="GO:0052689">
    <property type="term" value="F:carboxylic ester hydrolase activity"/>
    <property type="evidence" value="ECO:0007669"/>
    <property type="project" value="UniProtKB-KW"/>
</dbReference>
<dbReference type="SUPFAM" id="SSF53474">
    <property type="entry name" value="alpha/beta-Hydrolases"/>
    <property type="match status" value="1"/>
</dbReference>
<dbReference type="PANTHER" id="PTHR10061">
    <property type="entry name" value="S-FORMYLGLUTATHIONE HYDROLASE"/>
    <property type="match status" value="1"/>
</dbReference>
<dbReference type="Pfam" id="PF00756">
    <property type="entry name" value="Esterase"/>
    <property type="match status" value="1"/>
</dbReference>
<comment type="subcellular location">
    <subcellularLocation>
        <location evidence="7">Cytoplasm</location>
    </subcellularLocation>
</comment>
<comment type="catalytic activity">
    <reaction evidence="7">
        <text>S-formylglutathione + H2O = formate + glutathione + H(+)</text>
        <dbReference type="Rhea" id="RHEA:14961"/>
        <dbReference type="ChEBI" id="CHEBI:15377"/>
        <dbReference type="ChEBI" id="CHEBI:15378"/>
        <dbReference type="ChEBI" id="CHEBI:15740"/>
        <dbReference type="ChEBI" id="CHEBI:57688"/>
        <dbReference type="ChEBI" id="CHEBI:57925"/>
        <dbReference type="EC" id="3.1.2.12"/>
    </reaction>
</comment>
<comment type="caution">
    <text evidence="8">The sequence shown here is derived from an EMBL/GenBank/DDBJ whole genome shotgun (WGS) entry which is preliminary data.</text>
</comment>
<evidence type="ECO:0000256" key="4">
    <source>
        <dbReference type="ARBA" id="ARBA00022487"/>
    </source>
</evidence>
<keyword evidence="4 7" id="KW-0719">Serine esterase</keyword>
<dbReference type="EC" id="3.1.2.12" evidence="2 7"/>
<dbReference type="EMBL" id="CAJPDT010000010">
    <property type="protein sequence ID" value="CAF9912700.1"/>
    <property type="molecule type" value="Genomic_DNA"/>
</dbReference>
<accession>A0A8H3I9R0</accession>
<dbReference type="Proteomes" id="UP000664534">
    <property type="component" value="Unassembled WGS sequence"/>
</dbReference>
<feature type="active site" description="Charge relay system" evidence="6">
    <location>
        <position position="273"/>
    </location>
</feature>
<protein>
    <recommendedName>
        <fullName evidence="3 7">S-formylglutathione hydrolase</fullName>
        <ecNumber evidence="2 7">3.1.2.12</ecNumber>
    </recommendedName>
</protein>
<comment type="similarity">
    <text evidence="1 7">Belongs to the esterase D family.</text>
</comment>
<evidence type="ECO:0000256" key="7">
    <source>
        <dbReference type="RuleBase" id="RU363068"/>
    </source>
</evidence>
<evidence type="ECO:0000313" key="8">
    <source>
        <dbReference type="EMBL" id="CAF9912700.1"/>
    </source>
</evidence>
<dbReference type="InterPro" id="IPR000801">
    <property type="entry name" value="Esterase-like"/>
</dbReference>